<feature type="domain" description="Reverse transcriptase Ty1/copia-type" evidence="1">
    <location>
        <begin position="8"/>
        <end position="76"/>
    </location>
</feature>
<proteinExistence type="predicted"/>
<protein>
    <recommendedName>
        <fullName evidence="1">Reverse transcriptase Ty1/copia-type domain-containing protein</fullName>
    </recommendedName>
</protein>
<evidence type="ECO:0000313" key="2">
    <source>
        <dbReference type="EMBL" id="RVW63205.1"/>
    </source>
</evidence>
<organism evidence="2 3">
    <name type="scientific">Vitis vinifera</name>
    <name type="common">Grape</name>
    <dbReference type="NCBI Taxonomy" id="29760"/>
    <lineage>
        <taxon>Eukaryota</taxon>
        <taxon>Viridiplantae</taxon>
        <taxon>Streptophyta</taxon>
        <taxon>Embryophyta</taxon>
        <taxon>Tracheophyta</taxon>
        <taxon>Spermatophyta</taxon>
        <taxon>Magnoliopsida</taxon>
        <taxon>eudicotyledons</taxon>
        <taxon>Gunneridae</taxon>
        <taxon>Pentapetalae</taxon>
        <taxon>rosids</taxon>
        <taxon>Vitales</taxon>
        <taxon>Vitaceae</taxon>
        <taxon>Viteae</taxon>
        <taxon>Vitis</taxon>
    </lineage>
</organism>
<comment type="caution">
    <text evidence="2">The sequence shown here is derived from an EMBL/GenBank/DDBJ whole genome shotgun (WGS) entry which is preliminary data.</text>
</comment>
<accession>A0A438FTC7</accession>
<gene>
    <name evidence="2" type="ORF">CK203_058966</name>
</gene>
<name>A0A438FTC7_VITVI</name>
<reference evidence="2 3" key="1">
    <citation type="journal article" date="2018" name="PLoS Genet.">
        <title>Population sequencing reveals clonal diversity and ancestral inbreeding in the grapevine cultivar Chardonnay.</title>
        <authorList>
            <person name="Roach M.J."/>
            <person name="Johnson D.L."/>
            <person name="Bohlmann J."/>
            <person name="van Vuuren H.J."/>
            <person name="Jones S.J."/>
            <person name="Pretorius I.S."/>
            <person name="Schmidt S.A."/>
            <person name="Borneman A.R."/>
        </authorList>
    </citation>
    <scope>NUCLEOTIDE SEQUENCE [LARGE SCALE GENOMIC DNA]</scope>
    <source>
        <strain evidence="3">cv. Chardonnay</strain>
        <tissue evidence="2">Leaf</tissue>
    </source>
</reference>
<evidence type="ECO:0000313" key="3">
    <source>
        <dbReference type="Proteomes" id="UP000288805"/>
    </source>
</evidence>
<dbReference type="InterPro" id="IPR013103">
    <property type="entry name" value="RVT_2"/>
</dbReference>
<dbReference type="Pfam" id="PF07727">
    <property type="entry name" value="RVT_2"/>
    <property type="match status" value="1"/>
</dbReference>
<evidence type="ECO:0000259" key="1">
    <source>
        <dbReference type="Pfam" id="PF07727"/>
    </source>
</evidence>
<dbReference type="AlphaFoldDB" id="A0A438FTC7"/>
<sequence length="88" mass="10184">MELTTMKHFPSVAKLNAIRVLLSLAGDLDWPLQLDVKNVFLNGNQKEDVYMEIPPDFETQVTINKVWDYEEEISKLKGFLAKEFPIKT</sequence>
<dbReference type="EMBL" id="QGNW01000746">
    <property type="protein sequence ID" value="RVW63205.1"/>
    <property type="molecule type" value="Genomic_DNA"/>
</dbReference>
<dbReference type="Proteomes" id="UP000288805">
    <property type="component" value="Unassembled WGS sequence"/>
</dbReference>